<dbReference type="Proteomes" id="UP001610334">
    <property type="component" value="Unassembled WGS sequence"/>
</dbReference>
<accession>A0ABR4H842</accession>
<comment type="caution">
    <text evidence="8">The sequence shown here is derived from an EMBL/GenBank/DDBJ whole genome shotgun (WGS) entry which is preliminary data.</text>
</comment>
<gene>
    <name evidence="8" type="ORF">BJX63DRAFT_433295</name>
</gene>
<comment type="similarity">
    <text evidence="7">Belongs to the tannase family.</text>
</comment>
<dbReference type="Pfam" id="PF07519">
    <property type="entry name" value="Tannase"/>
    <property type="match status" value="1"/>
</dbReference>
<dbReference type="PANTHER" id="PTHR33938:SF15">
    <property type="entry name" value="FERULOYL ESTERASE B-RELATED"/>
    <property type="match status" value="1"/>
</dbReference>
<name>A0ABR4H842_9EURO</name>
<keyword evidence="4 7" id="KW-0378">Hydrolase</keyword>
<evidence type="ECO:0000256" key="2">
    <source>
        <dbReference type="ARBA" id="ARBA00022651"/>
    </source>
</evidence>
<dbReference type="PANTHER" id="PTHR33938">
    <property type="entry name" value="FERULOYL ESTERASE B-RELATED"/>
    <property type="match status" value="1"/>
</dbReference>
<keyword evidence="2" id="KW-0858">Xylan degradation</keyword>
<evidence type="ECO:0000313" key="8">
    <source>
        <dbReference type="EMBL" id="KAL2811626.1"/>
    </source>
</evidence>
<evidence type="ECO:0000256" key="4">
    <source>
        <dbReference type="ARBA" id="ARBA00022801"/>
    </source>
</evidence>
<keyword evidence="2" id="KW-0624">Polysaccharide degradation</keyword>
<keyword evidence="5" id="KW-1015">Disulfide bond</keyword>
<reference evidence="8 9" key="1">
    <citation type="submission" date="2024-07" db="EMBL/GenBank/DDBJ databases">
        <title>Section-level genome sequencing and comparative genomics of Aspergillus sections Usti and Cavernicolus.</title>
        <authorList>
            <consortium name="Lawrence Berkeley National Laboratory"/>
            <person name="Nybo J.L."/>
            <person name="Vesth T.C."/>
            <person name="Theobald S."/>
            <person name="Frisvad J.C."/>
            <person name="Larsen T.O."/>
            <person name="Kjaerboelling I."/>
            <person name="Rothschild-Mancinelli K."/>
            <person name="Lyhne E.K."/>
            <person name="Kogle M.E."/>
            <person name="Barry K."/>
            <person name="Clum A."/>
            <person name="Na H."/>
            <person name="Ledsgaard L."/>
            <person name="Lin J."/>
            <person name="Lipzen A."/>
            <person name="Kuo A."/>
            <person name="Riley R."/>
            <person name="Mondo S."/>
            <person name="Labutti K."/>
            <person name="Haridas S."/>
            <person name="Pangalinan J."/>
            <person name="Salamov A.A."/>
            <person name="Simmons B.A."/>
            <person name="Magnuson J.K."/>
            <person name="Chen J."/>
            <person name="Drula E."/>
            <person name="Henrissat B."/>
            <person name="Wiebenga A."/>
            <person name="Lubbers R.J."/>
            <person name="Gomes A.C."/>
            <person name="Makela M.R."/>
            <person name="Stajich J."/>
            <person name="Grigoriev I.V."/>
            <person name="Mortensen U.H."/>
            <person name="De Vries R.P."/>
            <person name="Baker S.E."/>
            <person name="Andersen M.R."/>
        </authorList>
    </citation>
    <scope>NUCLEOTIDE SEQUENCE [LARGE SCALE GENOMIC DNA]</scope>
    <source>
        <strain evidence="8 9">CBS 588.65</strain>
    </source>
</reference>
<protein>
    <recommendedName>
        <fullName evidence="7">Carboxylic ester hydrolase</fullName>
        <ecNumber evidence="7">3.1.1.-</ecNumber>
    </recommendedName>
</protein>
<dbReference type="EC" id="3.1.1.-" evidence="7"/>
<evidence type="ECO:0000256" key="7">
    <source>
        <dbReference type="RuleBase" id="RU361238"/>
    </source>
</evidence>
<evidence type="ECO:0000256" key="5">
    <source>
        <dbReference type="ARBA" id="ARBA00023157"/>
    </source>
</evidence>
<keyword evidence="3" id="KW-0732">Signal</keyword>
<keyword evidence="1" id="KW-0719">Serine esterase</keyword>
<evidence type="ECO:0000313" key="9">
    <source>
        <dbReference type="Proteomes" id="UP001610334"/>
    </source>
</evidence>
<proteinExistence type="inferred from homology"/>
<keyword evidence="2" id="KW-0119">Carbohydrate metabolism</keyword>
<evidence type="ECO:0000256" key="1">
    <source>
        <dbReference type="ARBA" id="ARBA00022487"/>
    </source>
</evidence>
<sequence>MRTGNPDLSAFRDKGKKLFSWHGTADAIIGIENSVRYRKHVEAVLGGNDRVNEFFRLFEAPGAAHCSPGTGVFPVCALDSLIEWVKQDQTPETLHAAILGPDGEMRQRILCPWSLVARFVGTNSSDAASYSCESSYDVSIEAA</sequence>
<evidence type="ECO:0000256" key="3">
    <source>
        <dbReference type="ARBA" id="ARBA00022729"/>
    </source>
</evidence>
<dbReference type="InterPro" id="IPR011118">
    <property type="entry name" value="Tannase/feruloyl_esterase"/>
</dbReference>
<dbReference type="EMBL" id="JBFXLT010000056">
    <property type="protein sequence ID" value="KAL2811626.1"/>
    <property type="molecule type" value="Genomic_DNA"/>
</dbReference>
<comment type="catalytic activity">
    <reaction evidence="6">
        <text>feruloyl-polysaccharide + H2O = ferulate + polysaccharide.</text>
        <dbReference type="EC" id="3.1.1.73"/>
    </reaction>
</comment>
<evidence type="ECO:0000256" key="6">
    <source>
        <dbReference type="ARBA" id="ARBA00034075"/>
    </source>
</evidence>
<organism evidence="8 9">
    <name type="scientific">Aspergillus granulosus</name>
    <dbReference type="NCBI Taxonomy" id="176169"/>
    <lineage>
        <taxon>Eukaryota</taxon>
        <taxon>Fungi</taxon>
        <taxon>Dikarya</taxon>
        <taxon>Ascomycota</taxon>
        <taxon>Pezizomycotina</taxon>
        <taxon>Eurotiomycetes</taxon>
        <taxon>Eurotiomycetidae</taxon>
        <taxon>Eurotiales</taxon>
        <taxon>Aspergillaceae</taxon>
        <taxon>Aspergillus</taxon>
        <taxon>Aspergillus subgen. Nidulantes</taxon>
    </lineage>
</organism>
<keyword evidence="9" id="KW-1185">Reference proteome</keyword>